<dbReference type="Proteomes" id="UP000604825">
    <property type="component" value="Unassembled WGS sequence"/>
</dbReference>
<sequence>MASAAARSGLRSLVMRRQVGEDHLRRDRDLHPSGGVQPLQGPPTLRGDAGRQGHYDYVKPVMLIGPGECTSANGEDVSFPPAVTKRQREETFLPIEKVPTVYANRSLFLIDLLYSHDRCQRFMLIEKVVASTTSLIAWFVSWLIYLLLDQRTETTALGAAYAAGLAAGIWTKEQVFAGLHTENMTFFRPKLDEARRKKRADSWFKAVSRSFDLADIGYWLITCHSSKHMMPNM</sequence>
<keyword evidence="4" id="KW-1185">Reference proteome</keyword>
<keyword evidence="2" id="KW-1133">Transmembrane helix</keyword>
<dbReference type="SUPFAM" id="SSF53067">
    <property type="entry name" value="Actin-like ATPase domain"/>
    <property type="match status" value="1"/>
</dbReference>
<organism evidence="3 4">
    <name type="scientific">Miscanthus lutarioriparius</name>
    <dbReference type="NCBI Taxonomy" id="422564"/>
    <lineage>
        <taxon>Eukaryota</taxon>
        <taxon>Viridiplantae</taxon>
        <taxon>Streptophyta</taxon>
        <taxon>Embryophyta</taxon>
        <taxon>Tracheophyta</taxon>
        <taxon>Spermatophyta</taxon>
        <taxon>Magnoliopsida</taxon>
        <taxon>Liliopsida</taxon>
        <taxon>Poales</taxon>
        <taxon>Poaceae</taxon>
        <taxon>PACMAD clade</taxon>
        <taxon>Panicoideae</taxon>
        <taxon>Andropogonodae</taxon>
        <taxon>Andropogoneae</taxon>
        <taxon>Saccharinae</taxon>
        <taxon>Miscanthus</taxon>
    </lineage>
</organism>
<dbReference type="AlphaFoldDB" id="A0A811QAB8"/>
<keyword evidence="2" id="KW-0812">Transmembrane</keyword>
<comment type="caution">
    <text evidence="3">The sequence shown here is derived from an EMBL/GenBank/DDBJ whole genome shotgun (WGS) entry which is preliminary data.</text>
</comment>
<dbReference type="OrthoDB" id="1726403at2759"/>
<dbReference type="EMBL" id="CAJGYO010000009">
    <property type="protein sequence ID" value="CAD6254190.1"/>
    <property type="molecule type" value="Genomic_DNA"/>
</dbReference>
<evidence type="ECO:0000313" key="3">
    <source>
        <dbReference type="EMBL" id="CAD6254190.1"/>
    </source>
</evidence>
<reference evidence="3" key="1">
    <citation type="submission" date="2020-10" db="EMBL/GenBank/DDBJ databases">
        <authorList>
            <person name="Han B."/>
            <person name="Lu T."/>
            <person name="Zhao Q."/>
            <person name="Huang X."/>
            <person name="Zhao Y."/>
        </authorList>
    </citation>
    <scope>NUCLEOTIDE SEQUENCE</scope>
</reference>
<protein>
    <submittedName>
        <fullName evidence="3">Uncharacterized protein</fullName>
    </submittedName>
</protein>
<evidence type="ECO:0000313" key="4">
    <source>
        <dbReference type="Proteomes" id="UP000604825"/>
    </source>
</evidence>
<feature type="region of interest" description="Disordered" evidence="1">
    <location>
        <begin position="23"/>
        <end position="50"/>
    </location>
</feature>
<feature type="transmembrane region" description="Helical" evidence="2">
    <location>
        <begin position="128"/>
        <end position="148"/>
    </location>
</feature>
<dbReference type="Gene3D" id="3.30.420.40">
    <property type="match status" value="1"/>
</dbReference>
<dbReference type="InterPro" id="IPR043129">
    <property type="entry name" value="ATPase_NBD"/>
</dbReference>
<evidence type="ECO:0000256" key="1">
    <source>
        <dbReference type="SAM" id="MobiDB-lite"/>
    </source>
</evidence>
<accession>A0A811QAB8</accession>
<proteinExistence type="predicted"/>
<gene>
    <name evidence="3" type="ORF">NCGR_LOCUS37796</name>
</gene>
<keyword evidence="2" id="KW-0472">Membrane</keyword>
<name>A0A811QAB8_9POAL</name>
<evidence type="ECO:0000256" key="2">
    <source>
        <dbReference type="SAM" id="Phobius"/>
    </source>
</evidence>